<dbReference type="GO" id="GO:0009103">
    <property type="term" value="P:lipopolysaccharide biosynthetic process"/>
    <property type="evidence" value="ECO:0007669"/>
    <property type="project" value="UniProtKB-KW"/>
</dbReference>
<dbReference type="AlphaFoldDB" id="A0A7X9DL10"/>
<evidence type="ECO:0000256" key="1">
    <source>
        <dbReference type="ARBA" id="ARBA00022475"/>
    </source>
</evidence>
<evidence type="ECO:0000256" key="4">
    <source>
        <dbReference type="ARBA" id="ARBA00022692"/>
    </source>
</evidence>
<accession>A0A7X9DL10</accession>
<dbReference type="PANTHER" id="PTHR48090:SF3">
    <property type="entry name" value="UNDECAPRENYL-PHOSPHATE 4-DEOXY-4-FORMAMIDO-L-ARABINOSE TRANSFERASE"/>
    <property type="match status" value="1"/>
</dbReference>
<dbReference type="InterPro" id="IPR001173">
    <property type="entry name" value="Glyco_trans_2-like"/>
</dbReference>
<feature type="domain" description="Glycosyltransferase 2-like" evidence="9">
    <location>
        <begin position="8"/>
        <end position="136"/>
    </location>
</feature>
<protein>
    <submittedName>
        <fullName evidence="10">Glycosyltransferase</fullName>
    </submittedName>
</protein>
<evidence type="ECO:0000256" key="2">
    <source>
        <dbReference type="ARBA" id="ARBA00022676"/>
    </source>
</evidence>
<evidence type="ECO:0000313" key="10">
    <source>
        <dbReference type="EMBL" id="NMB70366.1"/>
    </source>
</evidence>
<name>A0A7X9DL10_UNCKA</name>
<comment type="caution">
    <text evidence="10">The sequence shown here is derived from an EMBL/GenBank/DDBJ whole genome shotgun (WGS) entry which is preliminary data.</text>
</comment>
<keyword evidence="3 10" id="KW-0808">Transferase</keyword>
<keyword evidence="6 8" id="KW-1133">Transmembrane helix</keyword>
<feature type="transmembrane region" description="Helical" evidence="8">
    <location>
        <begin position="260"/>
        <end position="282"/>
    </location>
</feature>
<evidence type="ECO:0000256" key="6">
    <source>
        <dbReference type="ARBA" id="ARBA00022989"/>
    </source>
</evidence>
<keyword evidence="4 8" id="KW-0812">Transmembrane</keyword>
<gene>
    <name evidence="10" type="ORF">GYA27_04160</name>
</gene>
<dbReference type="GO" id="GO:0005886">
    <property type="term" value="C:plasma membrane"/>
    <property type="evidence" value="ECO:0007669"/>
    <property type="project" value="TreeGrafter"/>
</dbReference>
<evidence type="ECO:0000256" key="8">
    <source>
        <dbReference type="SAM" id="Phobius"/>
    </source>
</evidence>
<sequence>MSKISNLSFVIPVYNEKDNIIDLHKDLLALVSYYDQQLSDFKYEIIYINDGSTDGSLEILQNLVGNEVKLVNFTNNRGKSYALQKGFSLAQYETVIMMDSDGQDIPNELKKLIAEKENDFDLVSGYKKKRKDSIIKVITSRMSNAFMSLLFKTDIKDFNSGLKVLDRSFAQTLILPEGFHRFIAFFALNAGLTYKEVAVEHRPRIHGKSKYSYFKIFPSSLDMLLLFFTIKRYDLLAIALLFVNSVLAFLALILSRLANFGVLNIYLGFMVLLNAVISAALFKKIREYKNFAKSVI</sequence>
<evidence type="ECO:0000256" key="7">
    <source>
        <dbReference type="ARBA" id="ARBA00023136"/>
    </source>
</evidence>
<dbReference type="SUPFAM" id="SSF53448">
    <property type="entry name" value="Nucleotide-diphospho-sugar transferases"/>
    <property type="match status" value="1"/>
</dbReference>
<dbReference type="Proteomes" id="UP000526033">
    <property type="component" value="Unassembled WGS sequence"/>
</dbReference>
<dbReference type="PANTHER" id="PTHR48090">
    <property type="entry name" value="UNDECAPRENYL-PHOSPHATE 4-DEOXY-4-FORMAMIDO-L-ARABINOSE TRANSFERASE-RELATED"/>
    <property type="match status" value="1"/>
</dbReference>
<dbReference type="EMBL" id="JAAZNL010000051">
    <property type="protein sequence ID" value="NMB70366.1"/>
    <property type="molecule type" value="Genomic_DNA"/>
</dbReference>
<dbReference type="GO" id="GO:0099621">
    <property type="term" value="F:undecaprenyl-phosphate 4-deoxy-4-formamido-L-arabinose transferase activity"/>
    <property type="evidence" value="ECO:0007669"/>
    <property type="project" value="TreeGrafter"/>
</dbReference>
<proteinExistence type="predicted"/>
<evidence type="ECO:0000256" key="5">
    <source>
        <dbReference type="ARBA" id="ARBA00022985"/>
    </source>
</evidence>
<evidence type="ECO:0000256" key="3">
    <source>
        <dbReference type="ARBA" id="ARBA00022679"/>
    </source>
</evidence>
<feature type="transmembrane region" description="Helical" evidence="8">
    <location>
        <begin position="235"/>
        <end position="254"/>
    </location>
</feature>
<evidence type="ECO:0000259" key="9">
    <source>
        <dbReference type="Pfam" id="PF00535"/>
    </source>
</evidence>
<reference evidence="10 11" key="1">
    <citation type="journal article" date="2020" name="Biotechnol. Biofuels">
        <title>New insights from the biogas microbiome by comprehensive genome-resolved metagenomics of nearly 1600 species originating from multiple anaerobic digesters.</title>
        <authorList>
            <person name="Campanaro S."/>
            <person name="Treu L."/>
            <person name="Rodriguez-R L.M."/>
            <person name="Kovalovszki A."/>
            <person name="Ziels R.M."/>
            <person name="Maus I."/>
            <person name="Zhu X."/>
            <person name="Kougias P.G."/>
            <person name="Basile A."/>
            <person name="Luo G."/>
            <person name="Schluter A."/>
            <person name="Konstantinidis K.T."/>
            <person name="Angelidaki I."/>
        </authorList>
    </citation>
    <scope>NUCLEOTIDE SEQUENCE [LARGE SCALE GENOMIC DNA]</scope>
    <source>
        <strain evidence="10">AS27yjCOA_165</strain>
    </source>
</reference>
<dbReference type="InterPro" id="IPR050256">
    <property type="entry name" value="Glycosyltransferase_2"/>
</dbReference>
<dbReference type="Pfam" id="PF00535">
    <property type="entry name" value="Glycos_transf_2"/>
    <property type="match status" value="1"/>
</dbReference>
<keyword evidence="2" id="KW-0328">Glycosyltransferase</keyword>
<dbReference type="InterPro" id="IPR029044">
    <property type="entry name" value="Nucleotide-diphossugar_trans"/>
</dbReference>
<keyword evidence="1" id="KW-1003">Cell membrane</keyword>
<evidence type="ECO:0000313" key="11">
    <source>
        <dbReference type="Proteomes" id="UP000526033"/>
    </source>
</evidence>
<keyword evidence="7 8" id="KW-0472">Membrane</keyword>
<dbReference type="Gene3D" id="3.90.550.10">
    <property type="entry name" value="Spore Coat Polysaccharide Biosynthesis Protein SpsA, Chain A"/>
    <property type="match status" value="1"/>
</dbReference>
<organism evidence="10 11">
    <name type="scientific">candidate division WWE3 bacterium</name>
    <dbReference type="NCBI Taxonomy" id="2053526"/>
    <lineage>
        <taxon>Bacteria</taxon>
        <taxon>Katanobacteria</taxon>
    </lineage>
</organism>
<keyword evidence="5" id="KW-0448">Lipopolysaccharide biosynthesis</keyword>